<dbReference type="SUPFAM" id="SSF54001">
    <property type="entry name" value="Cysteine proteinases"/>
    <property type="match status" value="1"/>
</dbReference>
<dbReference type="AlphaFoldDB" id="A0A0V0QL56"/>
<evidence type="ECO:0000259" key="14">
    <source>
        <dbReference type="Pfam" id="PF03416"/>
    </source>
</evidence>
<dbReference type="EC" id="3.4.22.-" evidence="11"/>
<dbReference type="PANTHER" id="PTHR22624:SF49">
    <property type="entry name" value="CYSTEINE PROTEASE"/>
    <property type="match status" value="1"/>
</dbReference>
<feature type="region of interest" description="Disordered" evidence="13">
    <location>
        <begin position="800"/>
        <end position="827"/>
    </location>
</feature>
<dbReference type="EMBL" id="LDAU01000151">
    <property type="protein sequence ID" value="KRX02890.1"/>
    <property type="molecule type" value="Genomic_DNA"/>
</dbReference>
<keyword evidence="7" id="KW-0788">Thiol protease</keyword>
<keyword evidence="3" id="KW-0813">Transport</keyword>
<comment type="function">
    <text evidence="11">Cysteine protease that plays a key role in autophagy by mediating both proteolytic activation and delipidation of ATG8 family proteins.</text>
</comment>
<organism evidence="15 16">
    <name type="scientific">Pseudocohnilembus persalinus</name>
    <name type="common">Ciliate</name>
    <dbReference type="NCBI Taxonomy" id="266149"/>
    <lineage>
        <taxon>Eukaryota</taxon>
        <taxon>Sar</taxon>
        <taxon>Alveolata</taxon>
        <taxon>Ciliophora</taxon>
        <taxon>Intramacronucleata</taxon>
        <taxon>Oligohymenophorea</taxon>
        <taxon>Scuticociliatia</taxon>
        <taxon>Philasterida</taxon>
        <taxon>Pseudocohnilembidae</taxon>
        <taxon>Pseudocohnilembus</taxon>
    </lineage>
</organism>
<dbReference type="GO" id="GO:0035973">
    <property type="term" value="P:aggrephagy"/>
    <property type="evidence" value="ECO:0007669"/>
    <property type="project" value="TreeGrafter"/>
</dbReference>
<evidence type="ECO:0000256" key="12">
    <source>
        <dbReference type="SAM" id="Coils"/>
    </source>
</evidence>
<evidence type="ECO:0000313" key="16">
    <source>
        <dbReference type="Proteomes" id="UP000054937"/>
    </source>
</evidence>
<feature type="coiled-coil region" evidence="12">
    <location>
        <begin position="417"/>
        <end position="444"/>
    </location>
</feature>
<dbReference type="InParanoid" id="A0A0V0QL56"/>
<dbReference type="GO" id="GO:0000423">
    <property type="term" value="P:mitophagy"/>
    <property type="evidence" value="ECO:0007669"/>
    <property type="project" value="TreeGrafter"/>
</dbReference>
<evidence type="ECO:0000256" key="2">
    <source>
        <dbReference type="ARBA" id="ARBA00010958"/>
    </source>
</evidence>
<protein>
    <recommendedName>
        <fullName evidence="11">Cysteine protease</fullName>
        <ecNumber evidence="11">3.4.22.-</ecNumber>
    </recommendedName>
</protein>
<comment type="subcellular location">
    <subcellularLocation>
        <location evidence="1 11">Cytoplasm</location>
    </subcellularLocation>
</comment>
<keyword evidence="6 11" id="KW-0378">Hydrolase</keyword>
<comment type="catalytic activity">
    <reaction evidence="10">
        <text>[protein]-C-terminal L-amino acid-glycyl-phosphatidylethanolamide + H2O = [protein]-C-terminal L-amino acid-glycine + a 1,2-diacyl-sn-glycero-3-phosphoethanolamine</text>
        <dbReference type="Rhea" id="RHEA:67548"/>
        <dbReference type="Rhea" id="RHEA-COMP:17323"/>
        <dbReference type="Rhea" id="RHEA-COMP:17324"/>
        <dbReference type="ChEBI" id="CHEBI:15377"/>
        <dbReference type="ChEBI" id="CHEBI:64612"/>
        <dbReference type="ChEBI" id="CHEBI:172940"/>
        <dbReference type="ChEBI" id="CHEBI:172941"/>
    </reaction>
    <physiologicalReaction direction="left-to-right" evidence="10">
        <dbReference type="Rhea" id="RHEA:67549"/>
    </physiologicalReaction>
</comment>
<comment type="caution">
    <text evidence="15">The sequence shown here is derived from an EMBL/GenBank/DDBJ whole genome shotgun (WGS) entry which is preliminary data.</text>
</comment>
<dbReference type="GO" id="GO:0004197">
    <property type="term" value="F:cysteine-type endopeptidase activity"/>
    <property type="evidence" value="ECO:0007669"/>
    <property type="project" value="TreeGrafter"/>
</dbReference>
<proteinExistence type="inferred from homology"/>
<dbReference type="Proteomes" id="UP000054937">
    <property type="component" value="Unassembled WGS sequence"/>
</dbReference>
<evidence type="ECO:0000256" key="1">
    <source>
        <dbReference type="ARBA" id="ARBA00004496"/>
    </source>
</evidence>
<evidence type="ECO:0000256" key="4">
    <source>
        <dbReference type="ARBA" id="ARBA00022490"/>
    </source>
</evidence>
<dbReference type="GO" id="GO:0034727">
    <property type="term" value="P:piecemeal microautophagy of the nucleus"/>
    <property type="evidence" value="ECO:0007669"/>
    <property type="project" value="TreeGrafter"/>
</dbReference>
<keyword evidence="9 11" id="KW-0072">Autophagy</keyword>
<dbReference type="InterPro" id="IPR005078">
    <property type="entry name" value="Peptidase_C54"/>
</dbReference>
<evidence type="ECO:0000256" key="7">
    <source>
        <dbReference type="ARBA" id="ARBA00022807"/>
    </source>
</evidence>
<keyword evidence="8 11" id="KW-0653">Protein transport</keyword>
<name>A0A0V0QL56_PSEPJ</name>
<evidence type="ECO:0000256" key="8">
    <source>
        <dbReference type="ARBA" id="ARBA00022927"/>
    </source>
</evidence>
<dbReference type="InterPro" id="IPR046792">
    <property type="entry name" value="Peptidase_C54_cat"/>
</dbReference>
<comment type="similarity">
    <text evidence="2 11">Belongs to the peptidase C54 family.</text>
</comment>
<evidence type="ECO:0000256" key="5">
    <source>
        <dbReference type="ARBA" id="ARBA00022670"/>
    </source>
</evidence>
<sequence length="865" mass="102074">MFFPFTRRKIIIKFLRNIISTNNTIKNTNKLKKKNQKKHKQTTKQLFIIIFNSFLQLKSARQLQFFKYIIKKYIKIQVIMKKTRPQTTLEMIQDSYYNMTYKFNKSANLSNEIKEGTKVYYLGEKINTEFQENQQELLKQNQDYLEQLFKSTIWFTYRKVFPAVENEITNQDYISDTGWGCMIRCGQMIFAQALRRHLNLELGLSLENYKDIILAFADDDQYFLSPLQKQQQKQISEQDESNTDLNQQNIQNNNYQSNNEANQNLYFQSQDFQNKLQSEQSDLQSLTQSYNQDRQNQQQIGPIFQNQQNYMQSQQLKNLQTPVIQKNKNSQQYFKSSPYSIQKIVQKAKEEFKELQQPGQWYNPNRICFILQQLHQKDKMPGAENLEICIMNTDAPVVFETILQKFCGKQAKINCKCNKKKNDFKFLEKDINKLDNSVDNLSIQEEFNSNMNNYNNNNINNISSNNQVLQDVYNRQRNNSSCTDFVQISKSNNLNQSNILQNIQSTPKSNQNTNVVGKIQLSSNYNSNCLSKQNQINSCSGYSNINPKKHKGSGQYDGNFEILSENSYQTDSLYDNNNIQNVYKKQEDEYIQPIKDIQKEQDVVIIDEQKNTENLNQTVQKLYCDNCHKTDKSVIIFIGCKIGLNHPEKKYLEIINDLLKNQYSIGMIGGKPQKALYFPGILGDKYIFLDPHKVQQYTSQNNIEKQEQLGTHFCSDLFTIQQEKIDSCLTLGFYLKNLEQLQDFYDYLKSLNHKFQDHNFIWIEDTLPYYINTEEDSIQEKNYDQFEINKKFNNLESQNLEEQNKEQNQKNENSDYFQNNNNKNENQQNQHNCEVLSSGSQPDSYKIRQLCNERKNFIVEIDDSD</sequence>
<evidence type="ECO:0000256" key="10">
    <source>
        <dbReference type="ARBA" id="ARBA00029362"/>
    </source>
</evidence>
<evidence type="ECO:0000256" key="11">
    <source>
        <dbReference type="RuleBase" id="RU363115"/>
    </source>
</evidence>
<feature type="domain" description="Peptidase C54 catalytic" evidence="14">
    <location>
        <begin position="145"/>
        <end position="416"/>
    </location>
</feature>
<reference evidence="15 16" key="1">
    <citation type="journal article" date="2015" name="Sci. Rep.">
        <title>Genome of the facultative scuticociliatosis pathogen Pseudocohnilembus persalinus provides insight into its virulence through horizontal gene transfer.</title>
        <authorList>
            <person name="Xiong J."/>
            <person name="Wang G."/>
            <person name="Cheng J."/>
            <person name="Tian M."/>
            <person name="Pan X."/>
            <person name="Warren A."/>
            <person name="Jiang C."/>
            <person name="Yuan D."/>
            <person name="Miao W."/>
        </authorList>
    </citation>
    <scope>NUCLEOTIDE SEQUENCE [LARGE SCALE GENOMIC DNA]</scope>
    <source>
        <strain evidence="15">36N120E</strain>
    </source>
</reference>
<evidence type="ECO:0000256" key="3">
    <source>
        <dbReference type="ARBA" id="ARBA00022448"/>
    </source>
</evidence>
<keyword evidence="5 11" id="KW-0645">Protease</keyword>
<dbReference type="Pfam" id="PF03416">
    <property type="entry name" value="Peptidase_C54"/>
    <property type="match status" value="2"/>
</dbReference>
<evidence type="ECO:0000256" key="13">
    <source>
        <dbReference type="SAM" id="MobiDB-lite"/>
    </source>
</evidence>
<dbReference type="GO" id="GO:0015031">
    <property type="term" value="P:protein transport"/>
    <property type="evidence" value="ECO:0007669"/>
    <property type="project" value="UniProtKB-KW"/>
</dbReference>
<evidence type="ECO:0000313" key="15">
    <source>
        <dbReference type="EMBL" id="KRX02890.1"/>
    </source>
</evidence>
<dbReference type="GO" id="GO:0016485">
    <property type="term" value="P:protein processing"/>
    <property type="evidence" value="ECO:0007669"/>
    <property type="project" value="TreeGrafter"/>
</dbReference>
<accession>A0A0V0QL56</accession>
<dbReference type="InterPro" id="IPR038765">
    <property type="entry name" value="Papain-like_cys_pep_sf"/>
</dbReference>
<gene>
    <name evidence="15" type="ORF">PPERSA_04093</name>
</gene>
<feature type="compositionally biased region" description="Low complexity" evidence="13">
    <location>
        <begin position="818"/>
        <end position="827"/>
    </location>
</feature>
<keyword evidence="12" id="KW-0175">Coiled coil</keyword>
<evidence type="ECO:0000256" key="9">
    <source>
        <dbReference type="ARBA" id="ARBA00023006"/>
    </source>
</evidence>
<keyword evidence="4 11" id="KW-0963">Cytoplasm</keyword>
<feature type="compositionally biased region" description="Basic and acidic residues" evidence="13">
    <location>
        <begin position="802"/>
        <end position="813"/>
    </location>
</feature>
<feature type="domain" description="Peptidase C54 catalytic" evidence="14">
    <location>
        <begin position="597"/>
        <end position="745"/>
    </location>
</feature>
<dbReference type="OrthoDB" id="2960936at2759"/>
<keyword evidence="16" id="KW-1185">Reference proteome</keyword>
<dbReference type="GO" id="GO:0000045">
    <property type="term" value="P:autophagosome assembly"/>
    <property type="evidence" value="ECO:0007669"/>
    <property type="project" value="TreeGrafter"/>
</dbReference>
<dbReference type="GO" id="GO:0019786">
    <property type="term" value="F:protein-phosphatidylethanolamide deconjugating activity"/>
    <property type="evidence" value="ECO:0007669"/>
    <property type="project" value="InterPro"/>
</dbReference>
<evidence type="ECO:0000256" key="6">
    <source>
        <dbReference type="ARBA" id="ARBA00022801"/>
    </source>
</evidence>
<dbReference type="PANTHER" id="PTHR22624">
    <property type="entry name" value="CYSTEINE PROTEASE ATG4"/>
    <property type="match status" value="1"/>
</dbReference>
<dbReference type="GO" id="GO:0005737">
    <property type="term" value="C:cytoplasm"/>
    <property type="evidence" value="ECO:0007669"/>
    <property type="project" value="UniProtKB-SubCell"/>
</dbReference>